<name>A0ABQ3I534_9BACT</name>
<dbReference type="PROSITE" id="PS51471">
    <property type="entry name" value="FE2OG_OXY"/>
    <property type="match status" value="1"/>
</dbReference>
<dbReference type="InterPro" id="IPR005123">
    <property type="entry name" value="Oxoglu/Fe-dep_dioxygenase_dom"/>
</dbReference>
<dbReference type="EMBL" id="BNAG01000002">
    <property type="protein sequence ID" value="GHE59125.1"/>
    <property type="molecule type" value="Genomic_DNA"/>
</dbReference>
<evidence type="ECO:0000259" key="1">
    <source>
        <dbReference type="PROSITE" id="PS51471"/>
    </source>
</evidence>
<keyword evidence="3" id="KW-1185">Reference proteome</keyword>
<proteinExistence type="predicted"/>
<sequence>MQLFDFTPEPEENILPEDGIVHYYRALIHPDDAYRYFRKLLEKIAWRNDELLMFGKRITTKRKVAWYGDKPFDYTYSKTTKKALPWINELIELKKKAELATGETYNSCLLNLYHSGEEGMSWHSDNEPELKREGAIASISLGTERKFVFRHQHSGNKVEQLLENGSLLLMKGSTQDYWQHALPPSKKADGARINLTFRTIVG</sequence>
<dbReference type="PANTHER" id="PTHR31212">
    <property type="entry name" value="ALPHA-KETOGLUTARATE-DEPENDENT DIOXYGENASE ALKB HOMOLOG 3"/>
    <property type="match status" value="1"/>
</dbReference>
<dbReference type="InterPro" id="IPR027450">
    <property type="entry name" value="AlkB-like"/>
</dbReference>
<comment type="caution">
    <text evidence="2">The sequence shown here is derived from an EMBL/GenBank/DDBJ whole genome shotgun (WGS) entry which is preliminary data.</text>
</comment>
<feature type="domain" description="Fe2OG dioxygenase" evidence="1">
    <location>
        <begin position="104"/>
        <end position="201"/>
    </location>
</feature>
<dbReference type="PANTHER" id="PTHR31212:SF4">
    <property type="entry name" value="ALPHA-KETOGLUTARATE-DEPENDENT DIOXYGENASE ALKB HOMOLOG 3"/>
    <property type="match status" value="1"/>
</dbReference>
<evidence type="ECO:0000313" key="2">
    <source>
        <dbReference type="EMBL" id="GHE59125.1"/>
    </source>
</evidence>
<dbReference type="Proteomes" id="UP000658258">
    <property type="component" value="Unassembled WGS sequence"/>
</dbReference>
<gene>
    <name evidence="2" type="ORF">GCM10011340_12150</name>
</gene>
<organism evidence="2 3">
    <name type="scientific">Roseivirga thermotolerans</name>
    <dbReference type="NCBI Taxonomy" id="1758176"/>
    <lineage>
        <taxon>Bacteria</taxon>
        <taxon>Pseudomonadati</taxon>
        <taxon>Bacteroidota</taxon>
        <taxon>Cytophagia</taxon>
        <taxon>Cytophagales</taxon>
        <taxon>Roseivirgaceae</taxon>
        <taxon>Roseivirga</taxon>
    </lineage>
</organism>
<dbReference type="GO" id="GO:0008168">
    <property type="term" value="F:methyltransferase activity"/>
    <property type="evidence" value="ECO:0007669"/>
    <property type="project" value="UniProtKB-KW"/>
</dbReference>
<protein>
    <submittedName>
        <fullName evidence="2">DNA methylase</fullName>
    </submittedName>
</protein>
<dbReference type="InterPro" id="IPR037151">
    <property type="entry name" value="AlkB-like_sf"/>
</dbReference>
<dbReference type="RefSeq" id="WP_189629341.1">
    <property type="nucleotide sequence ID" value="NZ_BNAG01000002.1"/>
</dbReference>
<dbReference type="Pfam" id="PF13532">
    <property type="entry name" value="2OG-FeII_Oxy_2"/>
    <property type="match status" value="1"/>
</dbReference>
<accession>A0ABQ3I534</accession>
<evidence type="ECO:0000313" key="3">
    <source>
        <dbReference type="Proteomes" id="UP000658258"/>
    </source>
</evidence>
<dbReference type="InterPro" id="IPR032854">
    <property type="entry name" value="ALKBH3"/>
</dbReference>
<reference evidence="3" key="1">
    <citation type="journal article" date="2019" name="Int. J. Syst. Evol. Microbiol.">
        <title>The Global Catalogue of Microorganisms (GCM) 10K type strain sequencing project: providing services to taxonomists for standard genome sequencing and annotation.</title>
        <authorList>
            <consortium name="The Broad Institute Genomics Platform"/>
            <consortium name="The Broad Institute Genome Sequencing Center for Infectious Disease"/>
            <person name="Wu L."/>
            <person name="Ma J."/>
        </authorList>
    </citation>
    <scope>NUCLEOTIDE SEQUENCE [LARGE SCALE GENOMIC DNA]</scope>
    <source>
        <strain evidence="3">CGMCC 1.15111</strain>
    </source>
</reference>
<keyword evidence="2" id="KW-0489">Methyltransferase</keyword>
<keyword evidence="2" id="KW-0808">Transferase</keyword>
<dbReference type="SUPFAM" id="SSF51197">
    <property type="entry name" value="Clavaminate synthase-like"/>
    <property type="match status" value="1"/>
</dbReference>
<dbReference type="GO" id="GO:0032259">
    <property type="term" value="P:methylation"/>
    <property type="evidence" value="ECO:0007669"/>
    <property type="project" value="UniProtKB-KW"/>
</dbReference>
<dbReference type="Gene3D" id="2.60.120.590">
    <property type="entry name" value="Alpha-ketoglutarate-dependent dioxygenase AlkB-like"/>
    <property type="match status" value="1"/>
</dbReference>